<feature type="compositionally biased region" description="Low complexity" evidence="7">
    <location>
        <begin position="150"/>
        <end position="164"/>
    </location>
</feature>
<comment type="caution">
    <text evidence="9">The sequence shown here is derived from an EMBL/GenBank/DDBJ whole genome shotgun (WGS) entry which is preliminary data.</text>
</comment>
<keyword evidence="4 6" id="KW-0694">RNA-binding</keyword>
<evidence type="ECO:0000313" key="10">
    <source>
        <dbReference type="Proteomes" id="UP000242525"/>
    </source>
</evidence>
<name>A0A0J9XAS1_GEOCN</name>
<evidence type="ECO:0000313" key="9">
    <source>
        <dbReference type="EMBL" id="CDO54368.1"/>
    </source>
</evidence>
<feature type="domain" description="RRM" evidence="8">
    <location>
        <begin position="50"/>
        <end position="128"/>
    </location>
</feature>
<evidence type="ECO:0000256" key="3">
    <source>
        <dbReference type="ARBA" id="ARBA00022490"/>
    </source>
</evidence>
<dbReference type="SMART" id="SM00360">
    <property type="entry name" value="RRM"/>
    <property type="match status" value="1"/>
</dbReference>
<dbReference type="PANTHER" id="PTHR45894">
    <property type="entry name" value="RNA-BINDING PROTEIN 8A"/>
    <property type="match status" value="1"/>
</dbReference>
<evidence type="ECO:0000259" key="8">
    <source>
        <dbReference type="PROSITE" id="PS50102"/>
    </source>
</evidence>
<evidence type="ECO:0000256" key="7">
    <source>
        <dbReference type="SAM" id="MobiDB-lite"/>
    </source>
</evidence>
<dbReference type="SUPFAM" id="SSF54928">
    <property type="entry name" value="RNA-binding domain, RBD"/>
    <property type="match status" value="1"/>
</dbReference>
<evidence type="ECO:0000256" key="6">
    <source>
        <dbReference type="PROSITE-ProRule" id="PRU00176"/>
    </source>
</evidence>
<evidence type="ECO:0000256" key="2">
    <source>
        <dbReference type="ARBA" id="ARBA00004496"/>
    </source>
</evidence>
<dbReference type="InterPro" id="IPR035979">
    <property type="entry name" value="RBD_domain_sf"/>
</dbReference>
<dbReference type="GO" id="GO:0005634">
    <property type="term" value="C:nucleus"/>
    <property type="evidence" value="ECO:0007669"/>
    <property type="project" value="UniProtKB-SubCell"/>
</dbReference>
<dbReference type="GO" id="GO:0003729">
    <property type="term" value="F:mRNA binding"/>
    <property type="evidence" value="ECO:0007669"/>
    <property type="project" value="InterPro"/>
</dbReference>
<dbReference type="EMBL" id="CCBN010000007">
    <property type="protein sequence ID" value="CDO54368.1"/>
    <property type="molecule type" value="Genomic_DNA"/>
</dbReference>
<dbReference type="Gene3D" id="3.30.70.330">
    <property type="match status" value="1"/>
</dbReference>
<dbReference type="Proteomes" id="UP000242525">
    <property type="component" value="Unassembled WGS sequence"/>
</dbReference>
<comment type="subcellular location">
    <subcellularLocation>
        <location evidence="2">Cytoplasm</location>
    </subcellularLocation>
    <subcellularLocation>
        <location evidence="1">Nucleus</location>
    </subcellularLocation>
</comment>
<evidence type="ECO:0000256" key="1">
    <source>
        <dbReference type="ARBA" id="ARBA00004123"/>
    </source>
</evidence>
<organism evidence="9 10">
    <name type="scientific">Geotrichum candidum</name>
    <name type="common">Oospora lactis</name>
    <name type="synonym">Dipodascus geotrichum</name>
    <dbReference type="NCBI Taxonomy" id="1173061"/>
    <lineage>
        <taxon>Eukaryota</taxon>
        <taxon>Fungi</taxon>
        <taxon>Dikarya</taxon>
        <taxon>Ascomycota</taxon>
        <taxon>Saccharomycotina</taxon>
        <taxon>Dipodascomycetes</taxon>
        <taxon>Dipodascales</taxon>
        <taxon>Dipodascaceae</taxon>
        <taxon>Geotrichum</taxon>
    </lineage>
</organism>
<reference evidence="9" key="1">
    <citation type="submission" date="2014-03" db="EMBL/GenBank/DDBJ databases">
        <authorList>
            <person name="Casaregola S."/>
        </authorList>
    </citation>
    <scope>NUCLEOTIDE SEQUENCE [LARGE SCALE GENOMIC DNA]</scope>
    <source>
        <strain evidence="9">CLIB 918</strain>
    </source>
</reference>
<keyword evidence="5" id="KW-0539">Nucleus</keyword>
<dbReference type="GO" id="GO:0006396">
    <property type="term" value="P:RNA processing"/>
    <property type="evidence" value="ECO:0007669"/>
    <property type="project" value="InterPro"/>
</dbReference>
<feature type="region of interest" description="Disordered" evidence="7">
    <location>
        <begin position="136"/>
        <end position="188"/>
    </location>
</feature>
<evidence type="ECO:0000256" key="4">
    <source>
        <dbReference type="ARBA" id="ARBA00022884"/>
    </source>
</evidence>
<dbReference type="InterPro" id="IPR012677">
    <property type="entry name" value="Nucleotide-bd_a/b_plait_sf"/>
</dbReference>
<dbReference type="InterPro" id="IPR000504">
    <property type="entry name" value="RRM_dom"/>
</dbReference>
<dbReference type="STRING" id="1173061.A0A0J9XAS1"/>
<protein>
    <recommendedName>
        <fullName evidence="8">RRM domain-containing protein</fullName>
    </recommendedName>
</protein>
<sequence>MSEQNESAPVINEESASAEVAYSAMEVEMTDSNNAAIDSERLPVKSIEGWIIIATNIHEEASEEDVSDFFSEWGQVENLHLNLDRRTGYVKGYALVEYPTYEEAERAVREANNVEFLGQALSVAFAFVQGPSESTVIPTARPRRRRNRSNSRSISPERSPSQSRSPRRRRDSQSQSRSRSRTPDYRSD</sequence>
<dbReference type="AlphaFoldDB" id="A0A0J9XAS1"/>
<accession>A0A0J9XAS1</accession>
<dbReference type="Pfam" id="PF00076">
    <property type="entry name" value="RRM_1"/>
    <property type="match status" value="1"/>
</dbReference>
<dbReference type="PRINTS" id="PR01738">
    <property type="entry name" value="RNABINDINGM8"/>
</dbReference>
<keyword evidence="3" id="KW-0963">Cytoplasm</keyword>
<proteinExistence type="predicted"/>
<dbReference type="CDD" id="cd12324">
    <property type="entry name" value="RRM_RBM8"/>
    <property type="match status" value="1"/>
</dbReference>
<dbReference type="InterPro" id="IPR008111">
    <property type="entry name" value="RNA-bd_8"/>
</dbReference>
<dbReference type="PROSITE" id="PS50102">
    <property type="entry name" value="RRM"/>
    <property type="match status" value="1"/>
</dbReference>
<dbReference type="GO" id="GO:0005737">
    <property type="term" value="C:cytoplasm"/>
    <property type="evidence" value="ECO:0007669"/>
    <property type="project" value="UniProtKB-SubCell"/>
</dbReference>
<gene>
    <name evidence="9" type="ORF">BN980_GECA07s03607g</name>
</gene>
<evidence type="ECO:0000256" key="5">
    <source>
        <dbReference type="ARBA" id="ARBA00023242"/>
    </source>
</evidence>
<dbReference type="OrthoDB" id="15688at2759"/>
<keyword evidence="10" id="KW-1185">Reference proteome</keyword>
<dbReference type="InterPro" id="IPR033744">
    <property type="entry name" value="RRM_RBM8"/>
</dbReference>